<keyword evidence="4" id="KW-1185">Reference proteome</keyword>
<feature type="compositionally biased region" description="Polar residues" evidence="1">
    <location>
        <begin position="308"/>
        <end position="335"/>
    </location>
</feature>
<comment type="caution">
    <text evidence="3">The sequence shown here is derived from an EMBL/GenBank/DDBJ whole genome shotgun (WGS) entry which is preliminary data.</text>
</comment>
<evidence type="ECO:0008006" key="5">
    <source>
        <dbReference type="Google" id="ProtNLM"/>
    </source>
</evidence>
<evidence type="ECO:0000256" key="1">
    <source>
        <dbReference type="SAM" id="MobiDB-lite"/>
    </source>
</evidence>
<dbReference type="AlphaFoldDB" id="A0AAV0BHM8"/>
<reference evidence="3" key="1">
    <citation type="submission" date="2022-06" db="EMBL/GenBank/DDBJ databases">
        <authorList>
            <consortium name="SYNGENTA / RWTH Aachen University"/>
        </authorList>
    </citation>
    <scope>NUCLEOTIDE SEQUENCE</scope>
</reference>
<accession>A0AAV0BHM8</accession>
<feature type="signal peptide" evidence="2">
    <location>
        <begin position="1"/>
        <end position="26"/>
    </location>
</feature>
<evidence type="ECO:0000313" key="4">
    <source>
        <dbReference type="Proteomes" id="UP001153365"/>
    </source>
</evidence>
<evidence type="ECO:0000256" key="2">
    <source>
        <dbReference type="SAM" id="SignalP"/>
    </source>
</evidence>
<gene>
    <name evidence="3" type="ORF">PPACK8108_LOCUS20776</name>
</gene>
<feature type="region of interest" description="Disordered" evidence="1">
    <location>
        <begin position="308"/>
        <end position="345"/>
    </location>
</feature>
<protein>
    <recommendedName>
        <fullName evidence="5">Secreted protein</fullName>
    </recommendedName>
</protein>
<feature type="chain" id="PRO_5043426476" description="Secreted protein" evidence="2">
    <location>
        <begin position="27"/>
        <end position="374"/>
    </location>
</feature>
<name>A0AAV0BHM8_PHAPC</name>
<keyword evidence="2" id="KW-0732">Signal</keyword>
<dbReference type="EMBL" id="CALTRL010005775">
    <property type="protein sequence ID" value="CAH7686161.1"/>
    <property type="molecule type" value="Genomic_DNA"/>
</dbReference>
<organism evidence="3 4">
    <name type="scientific">Phakopsora pachyrhizi</name>
    <name type="common">Asian soybean rust disease fungus</name>
    <dbReference type="NCBI Taxonomy" id="170000"/>
    <lineage>
        <taxon>Eukaryota</taxon>
        <taxon>Fungi</taxon>
        <taxon>Dikarya</taxon>
        <taxon>Basidiomycota</taxon>
        <taxon>Pucciniomycotina</taxon>
        <taxon>Pucciniomycetes</taxon>
        <taxon>Pucciniales</taxon>
        <taxon>Phakopsoraceae</taxon>
        <taxon>Phakopsora</taxon>
    </lineage>
</organism>
<dbReference type="Proteomes" id="UP001153365">
    <property type="component" value="Unassembled WGS sequence"/>
</dbReference>
<evidence type="ECO:0000313" key="3">
    <source>
        <dbReference type="EMBL" id="CAH7686161.1"/>
    </source>
</evidence>
<proteinExistence type="predicted"/>
<sequence>MKIISLRHLVLLYASCQCAAFFSVKAQINGTGGNIPLAQKQFPWPNLPYKADTGSGERGAQSGYNICNATTLGPNSLCQTSFLNNLTDFCLWGAQKPNSVVGDIEGEMVAFCTNQNHGSRLLPIGAITGLQLTRTPGYIQVVGFVNNLALNIKAGDDGGEADPHGADLRGNPLGGLVYSSAFNRPGTNSFTQVIEWNYFSGSNMFCFKACDPAGANAASLCEHKYDRVGCEYNMPADYPKINGTFQACKGEDQLPVGQYVENGATKTWKQPPEDQGPIKNIPYKAPIPRSSECVFYASTEVFPPSAQATPLSGVPLSNDTTNSTNPKSNSGTPTKNLPPAATGASRSSGAASFSASWEIFIMILLFFTTRYIFN</sequence>